<feature type="compositionally biased region" description="Low complexity" evidence="1">
    <location>
        <begin position="29"/>
        <end position="43"/>
    </location>
</feature>
<proteinExistence type="predicted"/>
<feature type="compositionally biased region" description="Basic and acidic residues" evidence="1">
    <location>
        <begin position="45"/>
        <end position="63"/>
    </location>
</feature>
<evidence type="ECO:0000256" key="1">
    <source>
        <dbReference type="SAM" id="MobiDB-lite"/>
    </source>
</evidence>
<accession>A0A6A6DR94</accession>
<gene>
    <name evidence="2" type="ORF">K469DRAFT_692021</name>
</gene>
<dbReference type="EMBL" id="ML994652">
    <property type="protein sequence ID" value="KAF2181553.1"/>
    <property type="molecule type" value="Genomic_DNA"/>
</dbReference>
<keyword evidence="3" id="KW-1185">Reference proteome</keyword>
<dbReference type="OrthoDB" id="3793347at2759"/>
<sequence>MPFIRRVKKKPANDEANQKIVLLGQPELATPTPAKEPATPTPTKKAKESRKPATEWKPGLTEKGERMLAMAPIETTDVLRNPIITRCLFLIEKKGQRNPIAFKDAADVREKAARGYLK</sequence>
<feature type="region of interest" description="Disordered" evidence="1">
    <location>
        <begin position="1"/>
        <end position="63"/>
    </location>
</feature>
<dbReference type="Proteomes" id="UP000800200">
    <property type="component" value="Unassembled WGS sequence"/>
</dbReference>
<protein>
    <submittedName>
        <fullName evidence="2">Uncharacterized protein</fullName>
    </submittedName>
</protein>
<dbReference type="AlphaFoldDB" id="A0A6A6DR94"/>
<feature type="compositionally biased region" description="Basic residues" evidence="1">
    <location>
        <begin position="1"/>
        <end position="10"/>
    </location>
</feature>
<evidence type="ECO:0000313" key="2">
    <source>
        <dbReference type="EMBL" id="KAF2181553.1"/>
    </source>
</evidence>
<reference evidence="2" key="1">
    <citation type="journal article" date="2020" name="Stud. Mycol.">
        <title>101 Dothideomycetes genomes: a test case for predicting lifestyles and emergence of pathogens.</title>
        <authorList>
            <person name="Haridas S."/>
            <person name="Albert R."/>
            <person name="Binder M."/>
            <person name="Bloem J."/>
            <person name="Labutti K."/>
            <person name="Salamov A."/>
            <person name="Andreopoulos B."/>
            <person name="Baker S."/>
            <person name="Barry K."/>
            <person name="Bills G."/>
            <person name="Bluhm B."/>
            <person name="Cannon C."/>
            <person name="Castanera R."/>
            <person name="Culley D."/>
            <person name="Daum C."/>
            <person name="Ezra D."/>
            <person name="Gonzalez J."/>
            <person name="Henrissat B."/>
            <person name="Kuo A."/>
            <person name="Liang C."/>
            <person name="Lipzen A."/>
            <person name="Lutzoni F."/>
            <person name="Magnuson J."/>
            <person name="Mondo S."/>
            <person name="Nolan M."/>
            <person name="Ohm R."/>
            <person name="Pangilinan J."/>
            <person name="Park H.-J."/>
            <person name="Ramirez L."/>
            <person name="Alfaro M."/>
            <person name="Sun H."/>
            <person name="Tritt A."/>
            <person name="Yoshinaga Y."/>
            <person name="Zwiers L.-H."/>
            <person name="Turgeon B."/>
            <person name="Goodwin S."/>
            <person name="Spatafora J."/>
            <person name="Crous P."/>
            <person name="Grigoriev I."/>
        </authorList>
    </citation>
    <scope>NUCLEOTIDE SEQUENCE</scope>
    <source>
        <strain evidence="2">CBS 207.26</strain>
    </source>
</reference>
<evidence type="ECO:0000313" key="3">
    <source>
        <dbReference type="Proteomes" id="UP000800200"/>
    </source>
</evidence>
<name>A0A6A6DR94_9PEZI</name>
<organism evidence="2 3">
    <name type="scientific">Zopfia rhizophila CBS 207.26</name>
    <dbReference type="NCBI Taxonomy" id="1314779"/>
    <lineage>
        <taxon>Eukaryota</taxon>
        <taxon>Fungi</taxon>
        <taxon>Dikarya</taxon>
        <taxon>Ascomycota</taxon>
        <taxon>Pezizomycotina</taxon>
        <taxon>Dothideomycetes</taxon>
        <taxon>Dothideomycetes incertae sedis</taxon>
        <taxon>Zopfiaceae</taxon>
        <taxon>Zopfia</taxon>
    </lineage>
</organism>